<proteinExistence type="predicted"/>
<dbReference type="STRING" id="428992.SAMN05216272_101101"/>
<sequence length="45" mass="5101">MGLTARLRHWLWLLCQSRSGQCLRQAPVAGIERRAPTARRQAIDG</sequence>
<keyword evidence="2" id="KW-1185">Reference proteome</keyword>
<reference evidence="2" key="1">
    <citation type="submission" date="2016-10" db="EMBL/GenBank/DDBJ databases">
        <authorList>
            <person name="Varghese N."/>
            <person name="Submissions S."/>
        </authorList>
    </citation>
    <scope>NUCLEOTIDE SEQUENCE [LARGE SCALE GENOMIC DNA]</scope>
    <source>
        <strain evidence="2">CCM 7469</strain>
    </source>
</reference>
<evidence type="ECO:0000313" key="1">
    <source>
        <dbReference type="EMBL" id="SDH33519.1"/>
    </source>
</evidence>
<protein>
    <submittedName>
        <fullName evidence="1">Uncharacterized protein</fullName>
    </submittedName>
</protein>
<gene>
    <name evidence="1" type="ORF">SAMN05216272_101101</name>
</gene>
<dbReference type="EMBL" id="FNDS01000001">
    <property type="protein sequence ID" value="SDH33519.1"/>
    <property type="molecule type" value="Genomic_DNA"/>
</dbReference>
<dbReference type="AlphaFoldDB" id="A0A1G8BJZ5"/>
<evidence type="ECO:0000313" key="2">
    <source>
        <dbReference type="Proteomes" id="UP000199636"/>
    </source>
</evidence>
<organism evidence="1 2">
    <name type="scientific">Pseudomonas panipatensis</name>
    <dbReference type="NCBI Taxonomy" id="428992"/>
    <lineage>
        <taxon>Bacteria</taxon>
        <taxon>Pseudomonadati</taxon>
        <taxon>Pseudomonadota</taxon>
        <taxon>Gammaproteobacteria</taxon>
        <taxon>Pseudomonadales</taxon>
        <taxon>Pseudomonadaceae</taxon>
        <taxon>Pseudomonas</taxon>
    </lineage>
</organism>
<dbReference type="Proteomes" id="UP000199636">
    <property type="component" value="Unassembled WGS sequence"/>
</dbReference>
<name>A0A1G8BJZ5_9PSED</name>
<accession>A0A1G8BJZ5</accession>